<comment type="similarity">
    <text evidence="2">Belongs to the CD36 family.</text>
</comment>
<keyword evidence="6" id="KW-0552">Olfaction</keyword>
<evidence type="ECO:0000256" key="2">
    <source>
        <dbReference type="ARBA" id="ARBA00010532"/>
    </source>
</evidence>
<dbReference type="RefSeq" id="XP_017781871.1">
    <property type="nucleotide sequence ID" value="XM_017926382.1"/>
</dbReference>
<evidence type="ECO:0000256" key="7">
    <source>
        <dbReference type="ARBA" id="ARBA00022989"/>
    </source>
</evidence>
<evidence type="ECO:0000256" key="12">
    <source>
        <dbReference type="ARBA" id="ARBA00040645"/>
    </source>
</evidence>
<evidence type="ECO:0000256" key="3">
    <source>
        <dbReference type="ARBA" id="ARBA00022475"/>
    </source>
</evidence>
<dbReference type="PANTHER" id="PTHR11923:SF109">
    <property type="entry name" value="SENSORY NEURON MEMBRANE PROTEIN 2"/>
    <property type="match status" value="1"/>
</dbReference>
<gene>
    <name evidence="15" type="primary">LOC108566481</name>
</gene>
<reference evidence="15" key="1">
    <citation type="submission" date="2025-08" db="UniProtKB">
        <authorList>
            <consortium name="RefSeq"/>
        </authorList>
    </citation>
    <scope>IDENTIFICATION</scope>
    <source>
        <tissue evidence="15">Whole Larva</tissue>
    </source>
</reference>
<evidence type="ECO:0000256" key="6">
    <source>
        <dbReference type="ARBA" id="ARBA00022725"/>
    </source>
</evidence>
<evidence type="ECO:0000256" key="8">
    <source>
        <dbReference type="ARBA" id="ARBA00023136"/>
    </source>
</evidence>
<organism evidence="14 15">
    <name type="scientific">Nicrophorus vespilloides</name>
    <name type="common">Boreal carrion beetle</name>
    <dbReference type="NCBI Taxonomy" id="110193"/>
    <lineage>
        <taxon>Eukaryota</taxon>
        <taxon>Metazoa</taxon>
        <taxon>Ecdysozoa</taxon>
        <taxon>Arthropoda</taxon>
        <taxon>Hexapoda</taxon>
        <taxon>Insecta</taxon>
        <taxon>Pterygota</taxon>
        <taxon>Neoptera</taxon>
        <taxon>Endopterygota</taxon>
        <taxon>Coleoptera</taxon>
        <taxon>Polyphaga</taxon>
        <taxon>Staphyliniformia</taxon>
        <taxon>Silphidae</taxon>
        <taxon>Nicrophorinae</taxon>
        <taxon>Nicrophorus</taxon>
    </lineage>
</organism>
<evidence type="ECO:0000313" key="15">
    <source>
        <dbReference type="RefSeq" id="XP_017781871.1"/>
    </source>
</evidence>
<evidence type="ECO:0000256" key="11">
    <source>
        <dbReference type="ARBA" id="ARBA00023180"/>
    </source>
</evidence>
<keyword evidence="14" id="KW-1185">Reference proteome</keyword>
<evidence type="ECO:0000256" key="9">
    <source>
        <dbReference type="ARBA" id="ARBA00023157"/>
    </source>
</evidence>
<dbReference type="Pfam" id="PF01130">
    <property type="entry name" value="CD36"/>
    <property type="match status" value="1"/>
</dbReference>
<accession>A0ABM1N4X1</accession>
<keyword evidence="11" id="KW-0325">Glycoprotein</keyword>
<proteinExistence type="inferred from homology"/>
<keyword evidence="7 13" id="KW-1133">Transmembrane helix</keyword>
<evidence type="ECO:0000256" key="13">
    <source>
        <dbReference type="SAM" id="Phobius"/>
    </source>
</evidence>
<evidence type="ECO:0000256" key="5">
    <source>
        <dbReference type="ARBA" id="ARBA00022692"/>
    </source>
</evidence>
<dbReference type="GeneID" id="108566481"/>
<evidence type="ECO:0000256" key="1">
    <source>
        <dbReference type="ARBA" id="ARBA00004236"/>
    </source>
</evidence>
<dbReference type="PANTHER" id="PTHR11923">
    <property type="entry name" value="SCAVENGER RECEPTOR CLASS B TYPE-1 SR-B1"/>
    <property type="match status" value="1"/>
</dbReference>
<comment type="subcellular location">
    <subcellularLocation>
        <location evidence="1">Cell membrane</location>
    </subcellularLocation>
</comment>
<evidence type="ECO:0000256" key="4">
    <source>
        <dbReference type="ARBA" id="ARBA00022606"/>
    </source>
</evidence>
<evidence type="ECO:0000256" key="10">
    <source>
        <dbReference type="ARBA" id="ARBA00023170"/>
    </source>
</evidence>
<name>A0ABM1N4X1_NICVS</name>
<feature type="transmembrane region" description="Helical" evidence="13">
    <location>
        <begin position="483"/>
        <end position="503"/>
    </location>
</feature>
<protein>
    <recommendedName>
        <fullName evidence="12">Sensory neuron membrane protein 2</fullName>
    </recommendedName>
</protein>
<dbReference type="InterPro" id="IPR002159">
    <property type="entry name" value="CD36_fam"/>
</dbReference>
<sequence>MLKTRKQRCTFITSVVAVVLLFVTLLLATYGIPTIVTDVMESNLRLEDGSMAWDVFEEVPFPLDFKIYFFEVENTDKMLTGEEAPKLREIGPYVYNERRYKTGIKLDGDLVEYRQRQDFSFDRERTDDSLTPDDKITTINPLVWGIYQYMESTGMKLPLDLKSALSQILDESELIQKLVVKDILFGGIPFCDPAKTKWEGKLLCLVFMFMNVKVVEYKDDGSMIYSLLRFKSETDDGLYVAKRGIDDISQIGKIMSWNGLTSVDFWPGGEEASCNKVEGRDISIYPPYIKKGETFKLYASDMCRTAEIIFDGEGTYKDLDTYDYVVNKRLFYPEDGEKAEDSCYCAKKTRGMDGEESCFLDGALDVQTCFGMPALLSLPHFLYADKKYLDAVENLKPDIEKHNLVMRLQPLLGFPVVGNRRIQMNMVVRPMLYGGEMIEETAKVSRSLLPLMWFDEGIELNNYYYDLLDVALYVMKVADIIKWVLVGLAAIMLLISGSFYIYFWRTGR</sequence>
<keyword evidence="9" id="KW-1015">Disulfide bond</keyword>
<keyword evidence="8 13" id="KW-0472">Membrane</keyword>
<keyword evidence="4" id="KW-0716">Sensory transduction</keyword>
<keyword evidence="3" id="KW-1003">Cell membrane</keyword>
<evidence type="ECO:0000313" key="14">
    <source>
        <dbReference type="Proteomes" id="UP000695000"/>
    </source>
</evidence>
<keyword evidence="10" id="KW-0675">Receptor</keyword>
<keyword evidence="5 13" id="KW-0812">Transmembrane</keyword>
<dbReference type="Proteomes" id="UP000695000">
    <property type="component" value="Unplaced"/>
</dbReference>
<dbReference type="PRINTS" id="PR01609">
    <property type="entry name" value="CD36FAMILY"/>
</dbReference>